<evidence type="ECO:0000256" key="1">
    <source>
        <dbReference type="ARBA" id="ARBA00004167"/>
    </source>
</evidence>
<keyword evidence="5 10" id="KW-1133">Transmembrane helix</keyword>
<feature type="domain" description="Sema" evidence="12">
    <location>
        <begin position="1"/>
        <end position="478"/>
    </location>
</feature>
<keyword evidence="6 10" id="KW-0472">Membrane</keyword>
<dbReference type="GO" id="GO:0005886">
    <property type="term" value="C:plasma membrane"/>
    <property type="evidence" value="ECO:0007669"/>
    <property type="project" value="TreeGrafter"/>
</dbReference>
<dbReference type="SMART" id="SM00429">
    <property type="entry name" value="IPT"/>
    <property type="match status" value="3"/>
</dbReference>
<proteinExistence type="predicted"/>
<dbReference type="PROSITE" id="PS51004">
    <property type="entry name" value="SEMA"/>
    <property type="match status" value="1"/>
</dbReference>
<dbReference type="InterPro" id="IPR014756">
    <property type="entry name" value="Ig_E-set"/>
</dbReference>
<keyword evidence="3 11" id="KW-0732">Signal</keyword>
<comment type="caution">
    <text evidence="9">Lacks conserved residue(s) required for the propagation of feature annotation.</text>
</comment>
<keyword evidence="8" id="KW-0325">Glycoprotein</keyword>
<keyword evidence="7" id="KW-1015">Disulfide bond</keyword>
<feature type="transmembrane region" description="Helical" evidence="10">
    <location>
        <begin position="1366"/>
        <end position="1394"/>
    </location>
</feature>
<evidence type="ECO:0000256" key="6">
    <source>
        <dbReference type="ARBA" id="ARBA00023136"/>
    </source>
</evidence>
<dbReference type="PANTHER" id="PTHR22625:SF70">
    <property type="entry name" value="PLEXIN A, ISOFORM A"/>
    <property type="match status" value="1"/>
</dbReference>
<dbReference type="SUPFAM" id="SSF81296">
    <property type="entry name" value="E set domains"/>
    <property type="match status" value="2"/>
</dbReference>
<evidence type="ECO:0000256" key="2">
    <source>
        <dbReference type="ARBA" id="ARBA00022692"/>
    </source>
</evidence>
<dbReference type="InterPro" id="IPR016201">
    <property type="entry name" value="PSI"/>
</dbReference>
<keyword evidence="4" id="KW-0677">Repeat</keyword>
<evidence type="ECO:0000313" key="14">
    <source>
        <dbReference type="Proteomes" id="UP000663860"/>
    </source>
</evidence>
<dbReference type="Gene3D" id="2.60.40.10">
    <property type="entry name" value="Immunoglobulins"/>
    <property type="match status" value="4"/>
</dbReference>
<reference evidence="13" key="1">
    <citation type="submission" date="2021-02" db="EMBL/GenBank/DDBJ databases">
        <authorList>
            <person name="Nowell W R."/>
        </authorList>
    </citation>
    <scope>NUCLEOTIDE SEQUENCE</scope>
</reference>
<dbReference type="InterPro" id="IPR001627">
    <property type="entry name" value="Semap_dom"/>
</dbReference>
<dbReference type="SUPFAM" id="SSF101912">
    <property type="entry name" value="Sema domain"/>
    <property type="match status" value="1"/>
</dbReference>
<accession>A0A813Q0U0</accession>
<dbReference type="InterPro" id="IPR013783">
    <property type="entry name" value="Ig-like_fold"/>
</dbReference>
<organism evidence="13 14">
    <name type="scientific">Adineta steineri</name>
    <dbReference type="NCBI Taxonomy" id="433720"/>
    <lineage>
        <taxon>Eukaryota</taxon>
        <taxon>Metazoa</taxon>
        <taxon>Spiralia</taxon>
        <taxon>Gnathifera</taxon>
        <taxon>Rotifera</taxon>
        <taxon>Eurotatoria</taxon>
        <taxon>Bdelloidea</taxon>
        <taxon>Adinetida</taxon>
        <taxon>Adinetidae</taxon>
        <taxon>Adineta</taxon>
    </lineage>
</organism>
<feature type="signal peptide" evidence="11">
    <location>
        <begin position="1"/>
        <end position="19"/>
    </location>
</feature>
<evidence type="ECO:0000259" key="12">
    <source>
        <dbReference type="PROSITE" id="PS51004"/>
    </source>
</evidence>
<dbReference type="Gene3D" id="2.130.10.10">
    <property type="entry name" value="YVTN repeat-like/Quinoprotein amine dehydrogenase"/>
    <property type="match status" value="1"/>
</dbReference>
<name>A0A813Q0U0_9BILA</name>
<dbReference type="Gene3D" id="3.10.20.90">
    <property type="entry name" value="Phosphatidylinositol 3-kinase Catalytic Subunit, Chain A, domain 1"/>
    <property type="match status" value="1"/>
</dbReference>
<dbReference type="InterPro" id="IPR002909">
    <property type="entry name" value="IPT_dom"/>
</dbReference>
<gene>
    <name evidence="13" type="ORF">IZO911_LOCUS4620</name>
</gene>
<evidence type="ECO:0000256" key="9">
    <source>
        <dbReference type="PROSITE-ProRule" id="PRU00352"/>
    </source>
</evidence>
<dbReference type="EMBL" id="CAJNOE010000026">
    <property type="protein sequence ID" value="CAF0759331.1"/>
    <property type="molecule type" value="Genomic_DNA"/>
</dbReference>
<dbReference type="Proteomes" id="UP000663860">
    <property type="component" value="Unassembled WGS sequence"/>
</dbReference>
<evidence type="ECO:0000256" key="3">
    <source>
        <dbReference type="ARBA" id="ARBA00022729"/>
    </source>
</evidence>
<evidence type="ECO:0000313" key="13">
    <source>
        <dbReference type="EMBL" id="CAF0759331.1"/>
    </source>
</evidence>
<dbReference type="GO" id="GO:0017154">
    <property type="term" value="F:semaphorin receptor activity"/>
    <property type="evidence" value="ECO:0007669"/>
    <property type="project" value="InterPro"/>
</dbReference>
<dbReference type="SMART" id="SM00423">
    <property type="entry name" value="PSI"/>
    <property type="match status" value="4"/>
</dbReference>
<dbReference type="InterPro" id="IPR036352">
    <property type="entry name" value="Semap_dom_sf"/>
</dbReference>
<comment type="subcellular location">
    <subcellularLocation>
        <location evidence="1">Membrane</location>
        <topology evidence="1">Single-pass membrane protein</topology>
    </subcellularLocation>
</comment>
<keyword evidence="2 10" id="KW-0812">Transmembrane</keyword>
<evidence type="ECO:0000256" key="5">
    <source>
        <dbReference type="ARBA" id="ARBA00022989"/>
    </source>
</evidence>
<dbReference type="GO" id="GO:0030334">
    <property type="term" value="P:regulation of cell migration"/>
    <property type="evidence" value="ECO:0007669"/>
    <property type="project" value="TreeGrafter"/>
</dbReference>
<dbReference type="PANTHER" id="PTHR22625">
    <property type="entry name" value="PLEXIN"/>
    <property type="match status" value="1"/>
</dbReference>
<sequence>MDIKIFLIFLINLINFIQTIEIHFSNPLQRFIYDDTTDTIILASVNHIYSLNASDLSILSDINLSPIENDNHCLITNKTSSLLSNSYYFPTTSYLFPSVNSTFNQLLLLINNTVLICSTSNRGGSCQLRSLINLNFIKNSSHRIVSSSPFYPSIGFISENNHILYLSNTYDPLCDPFYEIPTISGRFIDKDFLSILNLNSGQSALQQSTYTLRLLNIRLIKDFFLSYIYGFEHRNISYFLTIQQSDIHHTRTYKLQTKILRFCQTLKQSIIKSYIEIPITCGNNYHYLVTGKFSKEKNIFYGIFRNTTLANSSHTGHAVCAYSIHSIREAFFQTIKRCIVDGKGYRGLGFISPDTHCVSNKNLNEINHDYCPDDDDSFFQYPIGGHRSLEQIEPIIEFNENVNFTAIEIISIENDVMILVGDDNGTVYTFQTSNKKDVYKQNFPLSIIIDLKLIYKTPLLKNANLLVLTNNQIIKQNLSTCEQYTTCDECFKIDRCHWCSKEKRCTPLFECTNENYKYRKTNDINMCTNIERVIPETISLQSSDIHLEIILNIPLKNNLDEYQCQFELIDKKNILYHTNAVLVNDKTLKCFPPVLSNMNQSIYNIVLSLYHLNTNLTFGYSNVLFIIKQNLSTCEQYTTCDECFKIDRCHWCSKEKRCTPLFECTNENYKYRKTNDINMCTNIERVIPETISLQSSDIHLEIILNIPLKNNLDEYQCQFELIDKKNILFHTNAVLVNDKTLKCFPPVLSNMNQSIYNIVLSLYHLNTNLTFGYSNVLFVNCSNFLSCSSCMKYSNQCLWNIQTVNCISYENKKTLLIHRKRLILNSNQCPFIYLQQPINRLAYNNTKNLIIHMEECNEELNISSCQLNDNRKRLKFISINPIFIRSTNENHLCFIKCSFDLINSEKFSQISFHRPLHLDLSIELINKTSIIIPRTHISLYDCERMGFNCTSCLQLDPSFGCIWCNNMCMFKNQILKNQLNCPQSQECLLPIIQDIEPLLLPMNGGTLVTIKGKNFDLFNISISLIDVPCLLIEEESSNNKIICQSGDAGMLSRSGPIHLKFGSHGPHVQSDQIISYVNPIITSIEPLIGIESGGTLLTIFGENLTLGNSHISVSIGNRPCQLLSISRLKIQCETSTFSSLILNEQQPINFLFDRQTKMKFEKPFTIVSNPILYSFDEYNQYQSFISGGHHVVIHGENFHTIQNIRLEFKRIIFVSPLLYNRTHIIFLTPSIQELHLNDEHDYQQDIEIIIHLDHFNKTSSIIYVNDPIIYELEPMLQTYTNELIIHGSNLTAVGHTKNDITVHIGCDLCNIIHFQVDKIVCQPPAYRPKKYSKNNRLCYDSEHPWIIVTIDNIHSHVGYMVYPKKVIILGIISGCLLTMLSVILIILLIVCIRIRCSQQKSRRRYLYGAGMNSHDNEKETYNDNLLNKTYQKLPILDSTVLDSSLLPSIPIRSYINYLQLCYYYYFNDQSFSIPSYDIPKGNIRHDIINQFQFLIDNNEEFIEYFYKILLQSNNKKLLSNFLLTQRYHFKKFLQFNNDSIYFNICLLTAYDGLLTNQITSLLFQLYYELKSKIFSGPIDAIEQTCSYYSLNNNTILHDQSILFNSIQIIVHIDLNNQTNELILLHVTCLSCDTITQVKEKVFYQLNLYQKLHFISINDSQLYLLTNNKSCSTSSCSSSTTSSSNVPLAKKSMLTQFFFNQKNKYSTTTTTTTSASNDSSYRDSIILLLNDIDNTNEQINHCKKLNTLQHYGVINDGYEFKMIVANKINQSNYNSYLKKTLHRNPFDCQYCSTDQEKIFNYIIALPLSPNSIQSSAIEIDRTCYFHLLNHTYEEIGESDHLLMNNNQSETYRLFETKSTIHSILINLIETLFTNFLHSDIYLSELIEQYSRFLHIFYGHYIPFILRNFNCLFDLTIDKCLNSSFDILATIFQIACSCQPNEQHCLLCNELTNNDNIKLNLNIQNCTLLFADEIQRVRLHYSNLERRLNNKHSASEYSSTNTGINKTFELDYSIIDNLIEYLCLHVEEITELFKNQSSDNKSLIRFLNLVQMYRSTGRT</sequence>
<dbReference type="Pfam" id="PF01403">
    <property type="entry name" value="Sema"/>
    <property type="match status" value="1"/>
</dbReference>
<feature type="chain" id="PRO_5032469299" description="Sema domain-containing protein" evidence="11">
    <location>
        <begin position="20"/>
        <end position="2057"/>
    </location>
</feature>
<dbReference type="InterPro" id="IPR015943">
    <property type="entry name" value="WD40/YVTN_repeat-like_dom_sf"/>
</dbReference>
<protein>
    <recommendedName>
        <fullName evidence="12">Sema domain-containing protein</fullName>
    </recommendedName>
</protein>
<evidence type="ECO:0000256" key="8">
    <source>
        <dbReference type="ARBA" id="ARBA00023180"/>
    </source>
</evidence>
<dbReference type="Pfam" id="PF01833">
    <property type="entry name" value="TIG"/>
    <property type="match status" value="3"/>
</dbReference>
<dbReference type="GO" id="GO:0002116">
    <property type="term" value="C:semaphorin receptor complex"/>
    <property type="evidence" value="ECO:0007669"/>
    <property type="project" value="TreeGrafter"/>
</dbReference>
<evidence type="ECO:0000256" key="7">
    <source>
        <dbReference type="ARBA" id="ARBA00023157"/>
    </source>
</evidence>
<comment type="caution">
    <text evidence="13">The sequence shown here is derived from an EMBL/GenBank/DDBJ whole genome shotgun (WGS) entry which is preliminary data.</text>
</comment>
<dbReference type="CDD" id="cd00603">
    <property type="entry name" value="IPT_PCSR"/>
    <property type="match status" value="1"/>
</dbReference>
<evidence type="ECO:0000256" key="11">
    <source>
        <dbReference type="SAM" id="SignalP"/>
    </source>
</evidence>
<dbReference type="InterPro" id="IPR031148">
    <property type="entry name" value="Plexin"/>
</dbReference>
<dbReference type="SMART" id="SM00630">
    <property type="entry name" value="Sema"/>
    <property type="match status" value="1"/>
</dbReference>
<evidence type="ECO:0000256" key="10">
    <source>
        <dbReference type="SAM" id="Phobius"/>
    </source>
</evidence>
<evidence type="ECO:0000256" key="4">
    <source>
        <dbReference type="ARBA" id="ARBA00022737"/>
    </source>
</evidence>